<feature type="transmembrane region" description="Helical" evidence="1">
    <location>
        <begin position="142"/>
        <end position="162"/>
    </location>
</feature>
<evidence type="ECO:0000259" key="2">
    <source>
        <dbReference type="Pfam" id="PF02517"/>
    </source>
</evidence>
<dbReference type="InterPro" id="IPR003675">
    <property type="entry name" value="Rce1/LyrA-like_dom"/>
</dbReference>
<evidence type="ECO:0000313" key="4">
    <source>
        <dbReference type="Proteomes" id="UP000199062"/>
    </source>
</evidence>
<dbReference type="PANTHER" id="PTHR36435">
    <property type="entry name" value="SLR1288 PROTEIN"/>
    <property type="match status" value="1"/>
</dbReference>
<evidence type="ECO:0000256" key="1">
    <source>
        <dbReference type="SAM" id="Phobius"/>
    </source>
</evidence>
<dbReference type="PANTHER" id="PTHR36435:SF1">
    <property type="entry name" value="CAAX AMINO TERMINAL PROTEASE FAMILY PROTEIN"/>
    <property type="match status" value="1"/>
</dbReference>
<accession>A0A1I6K9V3</accession>
<keyword evidence="1" id="KW-1133">Transmembrane helix</keyword>
<feature type="transmembrane region" description="Helical" evidence="1">
    <location>
        <begin position="174"/>
        <end position="193"/>
    </location>
</feature>
<sequence length="256" mass="26366">MSTIRSLGDRLGASGDGPYAAALVALGLTVVGTVAAITVAIVAWPVAGLLGVSDAAAARILLNKSVQIGFLIVALAYVVYCGAPGRYARFRRPTLRDALWIVAVFPLLKAVALVVGPVLAFLGVVTHSGGSAGVPELATQPTLLLVAFVVWFLFAAPAEELLFRGVVQGRLREAFDVAPALVLAAGCFALMHVPMALLSEGMGPVLAVAVETFVGGLVFGLAYERTENLVVPAVAHATLWAGGIVEHYLSVLSAGL</sequence>
<feature type="transmembrane region" description="Helical" evidence="1">
    <location>
        <begin position="99"/>
        <end position="122"/>
    </location>
</feature>
<feature type="transmembrane region" description="Helical" evidence="1">
    <location>
        <begin position="21"/>
        <end position="46"/>
    </location>
</feature>
<keyword evidence="1" id="KW-0812">Transmembrane</keyword>
<dbReference type="STRING" id="767519.SAMN05216559_0438"/>
<reference evidence="3 4" key="1">
    <citation type="submission" date="2016-10" db="EMBL/GenBank/DDBJ databases">
        <authorList>
            <person name="de Groot N.N."/>
        </authorList>
    </citation>
    <scope>NUCLEOTIDE SEQUENCE [LARGE SCALE GENOMIC DNA]</scope>
    <source>
        <strain evidence="3 4">CGMCC 1.10457</strain>
    </source>
</reference>
<dbReference type="RefSeq" id="WP_089813447.1">
    <property type="nucleotide sequence ID" value="NZ_FOZK01000001.1"/>
</dbReference>
<dbReference type="OrthoDB" id="275779at2157"/>
<proteinExistence type="predicted"/>
<dbReference type="Pfam" id="PF02517">
    <property type="entry name" value="Rce1-like"/>
    <property type="match status" value="1"/>
</dbReference>
<feature type="transmembrane region" description="Helical" evidence="1">
    <location>
        <begin position="205"/>
        <end position="223"/>
    </location>
</feature>
<dbReference type="GO" id="GO:0080120">
    <property type="term" value="P:CAAX-box protein maturation"/>
    <property type="evidence" value="ECO:0007669"/>
    <property type="project" value="UniProtKB-ARBA"/>
</dbReference>
<dbReference type="InterPro" id="IPR052710">
    <property type="entry name" value="CAAX_protease"/>
</dbReference>
<dbReference type="GO" id="GO:0004175">
    <property type="term" value="F:endopeptidase activity"/>
    <property type="evidence" value="ECO:0007669"/>
    <property type="project" value="UniProtKB-ARBA"/>
</dbReference>
<keyword evidence="1" id="KW-0472">Membrane</keyword>
<evidence type="ECO:0000313" key="3">
    <source>
        <dbReference type="EMBL" id="SFR88043.1"/>
    </source>
</evidence>
<feature type="transmembrane region" description="Helical" evidence="1">
    <location>
        <begin position="66"/>
        <end position="87"/>
    </location>
</feature>
<keyword evidence="4" id="KW-1185">Reference proteome</keyword>
<gene>
    <name evidence="3" type="ORF">SAMN05216559_0438</name>
</gene>
<protein>
    <recommendedName>
        <fullName evidence="2">CAAX prenyl protease 2/Lysostaphin resistance protein A-like domain-containing protein</fullName>
    </recommendedName>
</protein>
<name>A0A1I6K9V3_9EURY</name>
<feature type="domain" description="CAAX prenyl protease 2/Lysostaphin resistance protein A-like" evidence="2">
    <location>
        <begin position="143"/>
        <end position="238"/>
    </location>
</feature>
<dbReference type="EMBL" id="FOZK01000001">
    <property type="protein sequence ID" value="SFR88043.1"/>
    <property type="molecule type" value="Genomic_DNA"/>
</dbReference>
<dbReference type="Proteomes" id="UP000199062">
    <property type="component" value="Unassembled WGS sequence"/>
</dbReference>
<dbReference type="AlphaFoldDB" id="A0A1I6K9V3"/>
<organism evidence="3 4">
    <name type="scientific">Halomicrobium zhouii</name>
    <dbReference type="NCBI Taxonomy" id="767519"/>
    <lineage>
        <taxon>Archaea</taxon>
        <taxon>Methanobacteriati</taxon>
        <taxon>Methanobacteriota</taxon>
        <taxon>Stenosarchaea group</taxon>
        <taxon>Halobacteria</taxon>
        <taxon>Halobacteriales</taxon>
        <taxon>Haloarculaceae</taxon>
        <taxon>Halomicrobium</taxon>
    </lineage>
</organism>